<keyword evidence="1" id="KW-0808">Transferase</keyword>
<evidence type="ECO:0000256" key="1">
    <source>
        <dbReference type="ARBA" id="ARBA00022679"/>
    </source>
</evidence>
<evidence type="ECO:0000313" key="7">
    <source>
        <dbReference type="Proteomes" id="UP000692954"/>
    </source>
</evidence>
<keyword evidence="2" id="KW-0547">Nucleotide-binding</keyword>
<dbReference type="GO" id="GO:0004674">
    <property type="term" value="F:protein serine/threonine kinase activity"/>
    <property type="evidence" value="ECO:0007669"/>
    <property type="project" value="InterPro"/>
</dbReference>
<dbReference type="PROSITE" id="PS50011">
    <property type="entry name" value="PROTEIN_KINASE_DOM"/>
    <property type="match status" value="1"/>
</dbReference>
<accession>A0A8S1Q5R1</accession>
<dbReference type="EMBL" id="CAJJDN010000096">
    <property type="protein sequence ID" value="CAD8110768.1"/>
    <property type="molecule type" value="Genomic_DNA"/>
</dbReference>
<keyword evidence="4" id="KW-0067">ATP-binding</keyword>
<keyword evidence="7" id="KW-1185">Reference proteome</keyword>
<dbReference type="GO" id="GO:0010506">
    <property type="term" value="P:regulation of autophagy"/>
    <property type="evidence" value="ECO:0007669"/>
    <property type="project" value="InterPro"/>
</dbReference>
<evidence type="ECO:0000259" key="5">
    <source>
        <dbReference type="PROSITE" id="PS50011"/>
    </source>
</evidence>
<dbReference type="GO" id="GO:0000407">
    <property type="term" value="C:phagophore assembly site"/>
    <property type="evidence" value="ECO:0007669"/>
    <property type="project" value="TreeGrafter"/>
</dbReference>
<dbReference type="PANTHER" id="PTHR24348">
    <property type="entry name" value="SERINE/THREONINE-PROTEIN KINASE UNC-51-RELATED"/>
    <property type="match status" value="1"/>
</dbReference>
<dbReference type="GO" id="GO:0005776">
    <property type="term" value="C:autophagosome"/>
    <property type="evidence" value="ECO:0007669"/>
    <property type="project" value="TreeGrafter"/>
</dbReference>
<feature type="domain" description="Protein kinase" evidence="5">
    <location>
        <begin position="1"/>
        <end position="123"/>
    </location>
</feature>
<keyword evidence="3" id="KW-0418">Kinase</keyword>
<evidence type="ECO:0000256" key="2">
    <source>
        <dbReference type="ARBA" id="ARBA00022741"/>
    </source>
</evidence>
<evidence type="ECO:0000313" key="6">
    <source>
        <dbReference type="EMBL" id="CAD8110768.1"/>
    </source>
</evidence>
<comment type="caution">
    <text evidence="6">The sequence shown here is derived from an EMBL/GenBank/DDBJ whole genome shotgun (WGS) entry which is preliminary data.</text>
</comment>
<dbReference type="GO" id="GO:0005524">
    <property type="term" value="F:ATP binding"/>
    <property type="evidence" value="ECO:0007669"/>
    <property type="project" value="UniProtKB-KW"/>
</dbReference>
<dbReference type="OrthoDB" id="296488at2759"/>
<evidence type="ECO:0000256" key="3">
    <source>
        <dbReference type="ARBA" id="ARBA00022777"/>
    </source>
</evidence>
<dbReference type="GO" id="GO:0005829">
    <property type="term" value="C:cytosol"/>
    <property type="evidence" value="ECO:0007669"/>
    <property type="project" value="TreeGrafter"/>
</dbReference>
<organism evidence="6 7">
    <name type="scientific">Paramecium sonneborni</name>
    <dbReference type="NCBI Taxonomy" id="65129"/>
    <lineage>
        <taxon>Eukaryota</taxon>
        <taxon>Sar</taxon>
        <taxon>Alveolata</taxon>
        <taxon>Ciliophora</taxon>
        <taxon>Intramacronucleata</taxon>
        <taxon>Oligohymenophorea</taxon>
        <taxon>Peniculida</taxon>
        <taxon>Parameciidae</taxon>
        <taxon>Paramecium</taxon>
    </lineage>
</organism>
<gene>
    <name evidence="6" type="ORF">PSON_ATCC_30995.1.T0960169</name>
</gene>
<dbReference type="InterPro" id="IPR000719">
    <property type="entry name" value="Prot_kinase_dom"/>
</dbReference>
<dbReference type="Proteomes" id="UP000692954">
    <property type="component" value="Unassembled WGS sequence"/>
</dbReference>
<protein>
    <recommendedName>
        <fullName evidence="5">Protein kinase domain-containing protein</fullName>
    </recommendedName>
</protein>
<dbReference type="Pfam" id="PF00069">
    <property type="entry name" value="Pkinase"/>
    <property type="match status" value="1"/>
</dbReference>
<dbReference type="AlphaFoldDB" id="A0A8S1Q5R1"/>
<dbReference type="GO" id="GO:0016020">
    <property type="term" value="C:membrane"/>
    <property type="evidence" value="ECO:0007669"/>
    <property type="project" value="TreeGrafter"/>
</dbReference>
<name>A0A8S1Q5R1_9CILI</name>
<proteinExistence type="predicted"/>
<evidence type="ECO:0000256" key="4">
    <source>
        <dbReference type="ARBA" id="ARBA00022840"/>
    </source>
</evidence>
<dbReference type="InterPro" id="IPR045269">
    <property type="entry name" value="Atg1-like"/>
</dbReference>
<sequence length="123" mass="14610">MQISWIQNQMILLIYQDLNHHYTWMAPQILEKQSFSSKCDVWSVGIILYELLYQKPLGLLKTHNFCLKTSKINHSNFHLNLYDLKKSKNLLLICQRLKKKTDFLGKMSLMILLLEDNKLSKKI</sequence>
<dbReference type="GO" id="GO:0000045">
    <property type="term" value="P:autophagosome assembly"/>
    <property type="evidence" value="ECO:0007669"/>
    <property type="project" value="TreeGrafter"/>
</dbReference>
<dbReference type="PANTHER" id="PTHR24348:SF22">
    <property type="entry name" value="NON-SPECIFIC SERINE_THREONINE PROTEIN KINASE"/>
    <property type="match status" value="1"/>
</dbReference>
<reference evidence="6" key="1">
    <citation type="submission" date="2021-01" db="EMBL/GenBank/DDBJ databases">
        <authorList>
            <consortium name="Genoscope - CEA"/>
            <person name="William W."/>
        </authorList>
    </citation>
    <scope>NUCLEOTIDE SEQUENCE</scope>
</reference>